<protein>
    <submittedName>
        <fullName evidence="1">Uncharacterized protein</fullName>
    </submittedName>
</protein>
<keyword evidence="2" id="KW-1185">Reference proteome</keyword>
<gene>
    <name evidence="1" type="ORF">H2198_008040</name>
</gene>
<accession>A0ACC2ZYI4</accession>
<organism evidence="1 2">
    <name type="scientific">Neophaeococcomyces mojaviensis</name>
    <dbReference type="NCBI Taxonomy" id="3383035"/>
    <lineage>
        <taxon>Eukaryota</taxon>
        <taxon>Fungi</taxon>
        <taxon>Dikarya</taxon>
        <taxon>Ascomycota</taxon>
        <taxon>Pezizomycotina</taxon>
        <taxon>Eurotiomycetes</taxon>
        <taxon>Chaetothyriomycetidae</taxon>
        <taxon>Chaetothyriales</taxon>
        <taxon>Chaetothyriales incertae sedis</taxon>
        <taxon>Neophaeococcomyces</taxon>
    </lineage>
</organism>
<evidence type="ECO:0000313" key="1">
    <source>
        <dbReference type="EMBL" id="KAJ9652721.1"/>
    </source>
</evidence>
<name>A0ACC2ZYI4_9EURO</name>
<proteinExistence type="predicted"/>
<dbReference type="Proteomes" id="UP001172386">
    <property type="component" value="Unassembled WGS sequence"/>
</dbReference>
<sequence>MSHETLASAWSALTELQDLSAGLRDVIGNSTLRSIRSNYHPEETPRRFLEYAIELCVTFDAIRFLSKTDSKNTPLLQEDLVSVVAHFLNGLANDCVVDQTLLRDSSHKQILGHALCSAVCTLRTCAWDCRPELRLILCKQAGKLLNHAPVKDESLWLVQTLANLLLAHYGSATPLGQGADQSQTRWKMLWEANPTERQNTMQEMVRRATDTNVAAAERILPMLDLCQLYWDTDALLIQACSKSKRSQYLDRVFYVPDDVAAINLALEIRFATQEQFAFRNMRSSSGPDSLQTQSYFMQHINPARLNQGNLLRGAVAAAFNESAVLGMSHDFFDSIYTGYAKRLRRWSGPEHASIEALSETSEEDDIVPECLPLRPRLVTSHSVDESDTSPKDVEQKVRSISQPNIHRRYARPLPPMIQRNDSRPAISEVLEAHSEERPGSVTEAVEIMSQPDSPGLEGAGSVHQHEAPEFGRTDSVTTASTASGYGTQHSGSQQARHSLVYSEKMEESFPEPVVVTKRRTIDSPHDFEKSYPEVAVDPVTAIQEDNISLFSDGGSMPMTTRSGGRTQAQKKWPGFLKQSKRGQFAVPTVRFFTSGKYMIAWTRYGGVCIDLSNPDGSRHQPINDGDIVLGAGGSRRYAVVARFHEAYCLNVYNIGDVEPGMKVNLGSCPKAMDMSKDDRFLAIKYPQGVRIFDLERATKIDHKLPKMENAKATPGGHLVAFSHDSQSFMASTRMGPEKVLTNAPCGNIDDHGLTSLLLAGPSVRGLPTGFLSTFTEKGSPVVLSMSQSQPHAILLRDTRSTIGTRVHGAGMHVDPHTRKSNLVMVNHNNDIFWISDLFGRGQDIQRIKTLKRPKSMKPELMVAMTNADEASIFWIDQKTHTGMLVRVGKSGGMTKPMEIRLDMEPMCAG</sequence>
<comment type="caution">
    <text evidence="1">The sequence shown here is derived from an EMBL/GenBank/DDBJ whole genome shotgun (WGS) entry which is preliminary data.</text>
</comment>
<reference evidence="1" key="1">
    <citation type="submission" date="2022-10" db="EMBL/GenBank/DDBJ databases">
        <title>Culturing micro-colonial fungi from biological soil crusts in the Mojave desert and describing Neophaeococcomyces mojavensis, and introducing the new genera and species Taxawa tesnikishii.</title>
        <authorList>
            <person name="Kurbessoian T."/>
            <person name="Stajich J.E."/>
        </authorList>
    </citation>
    <scope>NUCLEOTIDE SEQUENCE</scope>
    <source>
        <strain evidence="1">JES_112</strain>
    </source>
</reference>
<dbReference type="EMBL" id="JAPDRQ010000185">
    <property type="protein sequence ID" value="KAJ9652721.1"/>
    <property type="molecule type" value="Genomic_DNA"/>
</dbReference>
<evidence type="ECO:0000313" key="2">
    <source>
        <dbReference type="Proteomes" id="UP001172386"/>
    </source>
</evidence>